<reference evidence="6" key="2">
    <citation type="submission" date="2018-11" db="EMBL/GenBank/DDBJ databases">
        <title>Proposal to divide the Flavobacteriaceae and reorganize its genera based on Amino Acid Identity values calculated from whole genome sequences.</title>
        <authorList>
            <person name="Nicholson A.C."/>
            <person name="Gulvik C.A."/>
            <person name="Whitney A.M."/>
            <person name="Humrighouse B.W."/>
            <person name="Bell M."/>
            <person name="Holmes B."/>
            <person name="Steigerwalt A.B."/>
            <person name="Villarma A."/>
            <person name="Sheth M."/>
            <person name="Batra D."/>
            <person name="Pryor J."/>
            <person name="Bernardet J.-F."/>
            <person name="Hugo C."/>
            <person name="Kampfer P."/>
            <person name="Newman J.D."/>
            <person name="McQuiston J.R."/>
        </authorList>
    </citation>
    <scope>NUCLEOTIDE SEQUENCE [LARGE SCALE GENOMIC DNA]</scope>
    <source>
        <strain evidence="6">H4753</strain>
    </source>
</reference>
<evidence type="ECO:0000313" key="5">
    <source>
        <dbReference type="Proteomes" id="UP000215196"/>
    </source>
</evidence>
<sequence>MAAQNAGKLDAKVFDMSGKNIMTKKSSGRQLDIDLSAFGRGIYILTVTDSNGKTTSVKLMVK</sequence>
<dbReference type="Proteomes" id="UP000215196">
    <property type="component" value="Chromosome 1"/>
</dbReference>
<proteinExistence type="predicted"/>
<reference evidence="3" key="3">
    <citation type="submission" date="2018-11" db="EMBL/GenBank/DDBJ databases">
        <title>Proposal to divide the Flavobacteriaceae and reorganize its genera based on Amino Acid Identity values calculated from whole genome sequences.</title>
        <authorList>
            <person name="Nicholson A.C."/>
            <person name="Gulvik C.A."/>
            <person name="Whitney A.M."/>
            <person name="Humrighouse B.W."/>
            <person name="Bell M."/>
            <person name="Holmes B."/>
            <person name="Steigerwalt A."/>
            <person name="Villarma A."/>
            <person name="Sheth M."/>
            <person name="Batra D."/>
            <person name="Pryor J."/>
            <person name="Bernardet J.-F."/>
            <person name="Hugo C."/>
            <person name="Kampfer P."/>
            <person name="Newman J."/>
            <person name="Mcquiston J.R."/>
        </authorList>
    </citation>
    <scope>NUCLEOTIDE SEQUENCE</scope>
    <source>
        <strain evidence="3">H4753</strain>
    </source>
</reference>
<dbReference type="AlphaFoldDB" id="A0A239XLS0"/>
<keyword evidence="5" id="KW-1185">Reference proteome</keyword>
<protein>
    <submittedName>
        <fullName evidence="4">Por secretion system C-terminal sorting domain</fullName>
    </submittedName>
    <submittedName>
        <fullName evidence="3">T9SS C-terminal target domain-containing protein</fullName>
    </submittedName>
</protein>
<evidence type="ECO:0000313" key="4">
    <source>
        <dbReference type="EMBL" id="SNV47979.1"/>
    </source>
</evidence>
<evidence type="ECO:0000313" key="6">
    <source>
        <dbReference type="Proteomes" id="UP000282297"/>
    </source>
</evidence>
<dbReference type="NCBIfam" id="TIGR04183">
    <property type="entry name" value="Por_Secre_tail"/>
    <property type="match status" value="1"/>
</dbReference>
<reference evidence="4 5" key="1">
    <citation type="submission" date="2017-06" db="EMBL/GenBank/DDBJ databases">
        <authorList>
            <consortium name="Pathogen Informatics"/>
        </authorList>
    </citation>
    <scope>NUCLEOTIDE SEQUENCE [LARGE SCALE GENOMIC DNA]</scope>
    <source>
        <strain evidence="4 5">NCTC13490</strain>
    </source>
</reference>
<accession>A0A239XLS0</accession>
<dbReference type="RefSeq" id="WP_095072593.1">
    <property type="nucleotide sequence ID" value="NZ_CP034171.1"/>
</dbReference>
<keyword evidence="1" id="KW-0732">Signal</keyword>
<dbReference type="EMBL" id="LT906465">
    <property type="protein sequence ID" value="SNV47979.1"/>
    <property type="molecule type" value="Genomic_DNA"/>
</dbReference>
<dbReference type="InterPro" id="IPR026444">
    <property type="entry name" value="Secre_tail"/>
</dbReference>
<dbReference type="KEGG" id="ctak:4412677_01838"/>
<organism evidence="4 5">
    <name type="scientific">Chryseobacterium taklimakanense</name>
    <dbReference type="NCBI Taxonomy" id="536441"/>
    <lineage>
        <taxon>Bacteria</taxon>
        <taxon>Pseudomonadati</taxon>
        <taxon>Bacteroidota</taxon>
        <taxon>Flavobacteriia</taxon>
        <taxon>Flavobacteriales</taxon>
        <taxon>Weeksellaceae</taxon>
        <taxon>Chryseobacterium group</taxon>
        <taxon>Chryseobacterium</taxon>
    </lineage>
</organism>
<dbReference type="Proteomes" id="UP000282297">
    <property type="component" value="Chromosome"/>
</dbReference>
<dbReference type="EMBL" id="CP034171">
    <property type="protein sequence ID" value="AZI21178.1"/>
    <property type="molecule type" value="Genomic_DNA"/>
</dbReference>
<evidence type="ECO:0000313" key="3">
    <source>
        <dbReference type="EMBL" id="AZI21178.1"/>
    </source>
</evidence>
<feature type="domain" description="Secretion system C-terminal sorting" evidence="2">
    <location>
        <begin position="5"/>
        <end position="61"/>
    </location>
</feature>
<name>A0A239XLS0_9FLAO</name>
<dbReference type="Pfam" id="PF18962">
    <property type="entry name" value="Por_Secre_tail"/>
    <property type="match status" value="1"/>
</dbReference>
<evidence type="ECO:0000256" key="1">
    <source>
        <dbReference type="ARBA" id="ARBA00022729"/>
    </source>
</evidence>
<evidence type="ECO:0000259" key="2">
    <source>
        <dbReference type="Pfam" id="PF18962"/>
    </source>
</evidence>
<gene>
    <name evidence="3" type="ORF">EIH08_11180</name>
    <name evidence="4" type="ORF">SAMEA4412677_01838</name>
</gene>